<keyword evidence="1" id="KW-0732">Signal</keyword>
<evidence type="ECO:0000313" key="2">
    <source>
        <dbReference type="EMBL" id="CBN72517.1"/>
    </source>
</evidence>
<dbReference type="CAZy" id="GH56">
    <property type="family name" value="Glycoside Hydrolase Family 56"/>
</dbReference>
<dbReference type="Gene3D" id="3.20.20.70">
    <property type="entry name" value="Aldolase class I"/>
    <property type="match status" value="1"/>
</dbReference>
<dbReference type="EMBL" id="FN985041">
    <property type="protein sequence ID" value="CBN72517.1"/>
    <property type="molecule type" value="mRNA"/>
</dbReference>
<feature type="chain" id="PRO_5003179795" evidence="1">
    <location>
        <begin position="24"/>
        <end position="75"/>
    </location>
</feature>
<dbReference type="AlphaFoldDB" id="E3PQY1"/>
<evidence type="ECO:0000256" key="1">
    <source>
        <dbReference type="SAM" id="SignalP"/>
    </source>
</evidence>
<reference evidence="2" key="1">
    <citation type="submission" date="2010-06" db="EMBL/GenBank/DDBJ databases">
        <title>Venom proteins of the parasitic wasp Chelonus inanitus.</title>
        <authorList>
            <person name="Vincent B."/>
            <person name="Drezen J.M."/>
            <person name="Moreau S.J.M."/>
            <person name="Kaeslin M."/>
            <person name="Roth T."/>
            <person name="Heller M."/>
            <person name="Poulain J."/>
            <person name="Schaller J."/>
            <person name="Poirie M."/>
            <person name="Lanzrein B."/>
        </authorList>
    </citation>
    <scope>NUCLEOTIDE SEQUENCE</scope>
    <source>
        <tissue evidence="2">Venom glands</tissue>
    </source>
</reference>
<proteinExistence type="evidence at transcript level"/>
<organism evidence="2">
    <name type="scientific">Chelonus inanitus</name>
    <dbReference type="NCBI Taxonomy" id="49201"/>
    <lineage>
        <taxon>Eukaryota</taxon>
        <taxon>Metazoa</taxon>
        <taxon>Ecdysozoa</taxon>
        <taxon>Arthropoda</taxon>
        <taxon>Hexapoda</taxon>
        <taxon>Insecta</taxon>
        <taxon>Pterygota</taxon>
        <taxon>Neoptera</taxon>
        <taxon>Endopterygota</taxon>
        <taxon>Hymenoptera</taxon>
        <taxon>Apocrita</taxon>
        <taxon>Ichneumonoidea</taxon>
        <taxon>Braconidae</taxon>
        <taxon>Cheloninae</taxon>
        <taxon>Chelonus</taxon>
    </lineage>
</organism>
<name>E3PQY1_9HYME</name>
<feature type="signal peptide" evidence="1">
    <location>
        <begin position="1"/>
        <end position="23"/>
    </location>
</feature>
<sequence>MIKFFMFCIIFSIIASTLWSCQATSTNNSLPSPPASKDYRIYWNVPSESCNKYGIYFPEVSSNYGIIQNLNDTFR</sequence>
<accession>E3PQY1</accession>
<protein>
    <submittedName>
        <fullName evidence="2">Venom protein A4YE08CM1</fullName>
    </submittedName>
</protein>
<dbReference type="InterPro" id="IPR013785">
    <property type="entry name" value="Aldolase_TIM"/>
</dbReference>
<feature type="non-terminal residue" evidence="2">
    <location>
        <position position="75"/>
    </location>
</feature>